<comment type="caution">
    <text evidence="2">The sequence shown here is derived from an EMBL/GenBank/DDBJ whole genome shotgun (WGS) entry which is preliminary data.</text>
</comment>
<evidence type="ECO:0000313" key="2">
    <source>
        <dbReference type="EMBL" id="KAF9818450.1"/>
    </source>
</evidence>
<feature type="transmembrane region" description="Helical" evidence="1">
    <location>
        <begin position="12"/>
        <end position="33"/>
    </location>
</feature>
<sequence length="211" mass="23611">MSRHFRVYIPIRLGLLVLPLCSLALLSFLAYVFWATVQGFPDSTYTHTTKIAISASAVLVTTLAPFSLIAILAAATRSLHITRTYWYMSWPLALFALATTPVVINIAWDEQTCPLMETGGDVRPDCALLRDTLRGAPSIIVTALMGAALVLQVYMIVLSRRYIEQLEESREGRRGQYIRVSTEVDKDLFDAHEPYPYAEPYSAPRHSDDTV</sequence>
<feature type="transmembrane region" description="Helical" evidence="1">
    <location>
        <begin position="138"/>
        <end position="157"/>
    </location>
</feature>
<proteinExistence type="predicted"/>
<organism evidence="2 3">
    <name type="scientific">Rhodonia placenta</name>
    <dbReference type="NCBI Taxonomy" id="104341"/>
    <lineage>
        <taxon>Eukaryota</taxon>
        <taxon>Fungi</taxon>
        <taxon>Dikarya</taxon>
        <taxon>Basidiomycota</taxon>
        <taxon>Agaricomycotina</taxon>
        <taxon>Agaricomycetes</taxon>
        <taxon>Polyporales</taxon>
        <taxon>Adustoporiaceae</taxon>
        <taxon>Rhodonia</taxon>
    </lineage>
</organism>
<accession>A0A8H7P7H4</accession>
<dbReference type="AlphaFoldDB" id="A0A8H7P7H4"/>
<feature type="transmembrane region" description="Helical" evidence="1">
    <location>
        <begin position="53"/>
        <end position="75"/>
    </location>
</feature>
<evidence type="ECO:0000256" key="1">
    <source>
        <dbReference type="SAM" id="Phobius"/>
    </source>
</evidence>
<protein>
    <submittedName>
        <fullName evidence="2">Uncharacterized protein</fullName>
    </submittedName>
</protein>
<keyword evidence="1" id="KW-0472">Membrane</keyword>
<evidence type="ECO:0000313" key="3">
    <source>
        <dbReference type="Proteomes" id="UP000639403"/>
    </source>
</evidence>
<dbReference type="EMBL" id="JADOXO010000030">
    <property type="protein sequence ID" value="KAF9818450.1"/>
    <property type="molecule type" value="Genomic_DNA"/>
</dbReference>
<keyword evidence="1" id="KW-0812">Transmembrane</keyword>
<reference evidence="2" key="2">
    <citation type="journal article" name="Front. Microbiol.">
        <title>Degradative Capacity of Two Strains of Rhodonia placenta: From Phenotype to Genotype.</title>
        <authorList>
            <person name="Kolle M."/>
            <person name="Horta M.A.C."/>
            <person name="Nowrousian M."/>
            <person name="Ohm R.A."/>
            <person name="Benz J.P."/>
            <person name="Pilgard A."/>
        </authorList>
    </citation>
    <scope>NUCLEOTIDE SEQUENCE</scope>
    <source>
        <strain evidence="2">FPRL280</strain>
    </source>
</reference>
<name>A0A8H7P7H4_9APHY</name>
<gene>
    <name evidence="2" type="ORF">IEO21_02799</name>
</gene>
<feature type="transmembrane region" description="Helical" evidence="1">
    <location>
        <begin position="87"/>
        <end position="108"/>
    </location>
</feature>
<reference evidence="2" key="1">
    <citation type="submission" date="2020-11" db="EMBL/GenBank/DDBJ databases">
        <authorList>
            <person name="Koelle M."/>
            <person name="Horta M.A.C."/>
            <person name="Nowrousian M."/>
            <person name="Ohm R.A."/>
            <person name="Benz P."/>
            <person name="Pilgard A."/>
        </authorList>
    </citation>
    <scope>NUCLEOTIDE SEQUENCE</scope>
    <source>
        <strain evidence="2">FPRL280</strain>
    </source>
</reference>
<keyword evidence="1" id="KW-1133">Transmembrane helix</keyword>
<dbReference type="Proteomes" id="UP000639403">
    <property type="component" value="Unassembled WGS sequence"/>
</dbReference>